<dbReference type="KEGG" id="cvn:111125536"/>
<evidence type="ECO:0000256" key="6">
    <source>
        <dbReference type="ARBA" id="ARBA00022723"/>
    </source>
</evidence>
<dbReference type="Pfam" id="PF07714">
    <property type="entry name" value="PK_Tyr_Ser-Thr"/>
    <property type="match status" value="1"/>
</dbReference>
<feature type="region of interest" description="Disordered" evidence="19">
    <location>
        <begin position="123"/>
        <end position="146"/>
    </location>
</feature>
<evidence type="ECO:0000256" key="9">
    <source>
        <dbReference type="ARBA" id="ARBA00022777"/>
    </source>
</evidence>
<dbReference type="InterPro" id="IPR000719">
    <property type="entry name" value="Prot_kinase_dom"/>
</dbReference>
<evidence type="ECO:0000256" key="15">
    <source>
        <dbReference type="ARBA" id="ARBA00023180"/>
    </source>
</evidence>
<evidence type="ECO:0000259" key="20">
    <source>
        <dbReference type="PROSITE" id="PS50011"/>
    </source>
</evidence>
<accession>A0A8B8DAV2</accession>
<feature type="region of interest" description="Disordered" evidence="19">
    <location>
        <begin position="794"/>
        <end position="813"/>
    </location>
</feature>
<keyword evidence="13 18" id="KW-0472">Membrane</keyword>
<evidence type="ECO:0000256" key="7">
    <source>
        <dbReference type="ARBA" id="ARBA00022729"/>
    </source>
</evidence>
<keyword evidence="6 18" id="KW-0479">Metal-binding</keyword>
<evidence type="ECO:0000256" key="2">
    <source>
        <dbReference type="ARBA" id="ARBA00009605"/>
    </source>
</evidence>
<feature type="region of interest" description="Disordered" evidence="19">
    <location>
        <begin position="680"/>
        <end position="708"/>
    </location>
</feature>
<dbReference type="Gene3D" id="1.10.510.10">
    <property type="entry name" value="Transferase(Phosphotransferase) domain 1"/>
    <property type="match status" value="1"/>
</dbReference>
<dbReference type="Gene3D" id="2.10.60.10">
    <property type="entry name" value="CD59"/>
    <property type="match status" value="2"/>
</dbReference>
<keyword evidence="4 18" id="KW-0808">Transferase</keyword>
<dbReference type="SUPFAM" id="SSF56112">
    <property type="entry name" value="Protein kinase-like (PK-like)"/>
    <property type="match status" value="1"/>
</dbReference>
<evidence type="ECO:0000256" key="11">
    <source>
        <dbReference type="ARBA" id="ARBA00022842"/>
    </source>
</evidence>
<dbReference type="GeneID" id="111125536"/>
<dbReference type="GO" id="GO:0005524">
    <property type="term" value="F:ATP binding"/>
    <property type="evidence" value="ECO:0007669"/>
    <property type="project" value="UniProtKB-UniRule"/>
</dbReference>
<dbReference type="GO" id="GO:0046872">
    <property type="term" value="F:metal ion binding"/>
    <property type="evidence" value="ECO:0007669"/>
    <property type="project" value="UniProtKB-KW"/>
</dbReference>
<dbReference type="GO" id="GO:0043235">
    <property type="term" value="C:receptor complex"/>
    <property type="evidence" value="ECO:0007669"/>
    <property type="project" value="TreeGrafter"/>
</dbReference>
<evidence type="ECO:0000256" key="1">
    <source>
        <dbReference type="ARBA" id="ARBA00004479"/>
    </source>
</evidence>
<dbReference type="InterPro" id="IPR011009">
    <property type="entry name" value="Kinase-like_dom_sf"/>
</dbReference>
<dbReference type="SUPFAM" id="SSF57302">
    <property type="entry name" value="Snake toxin-like"/>
    <property type="match status" value="2"/>
</dbReference>
<keyword evidence="7" id="KW-0732">Signal</keyword>
<dbReference type="PRINTS" id="PR00653">
    <property type="entry name" value="ACTIVIN2R"/>
</dbReference>
<keyword evidence="3 18" id="KW-0723">Serine/threonine-protein kinase</keyword>
<dbReference type="InterPro" id="IPR045860">
    <property type="entry name" value="Snake_toxin-like_sf"/>
</dbReference>
<comment type="caution">
    <text evidence="18">Lacks conserved residue(s) required for the propagation of feature annotation.</text>
</comment>
<keyword evidence="14 18" id="KW-0675">Receptor</keyword>
<keyword evidence="15" id="KW-0325">Glycoprotein</keyword>
<sequence length="1169" mass="131959">MSLFQPIIGCILLILSSFTGYSFSILCHRYVSLESSPGGSHDNQTVDCPFACFASWRQEKPDHWVVLQQGCMGSHKPECVVNTCQENVKSSSPHNFCCCGTNMCNVVQNQGVIVNYKTYDTAKSRPISNKRPNPPQRPQRPNEERWPFYWDSEPELKLEIPQDTKEPPITCAFYDDPNNFKTSKVSARSGGDRDSTTQEMGKQLRRCERRDDSCYTIWSYDDENNTDTLTIIKQGCFESSPNNGLCSPGVCRSSTPYKMLGSHKRAKFCCCFGDMCNNNISDVNITEPPPEDTVTPASSYLSVDSYRLYKEKTIIISLVSIFSISLIIMGSFLLYRVCMSSRKHAPSPLDAVEAPPFPRFQSEDLKIMSLICKTKNGEVWRGQLGEIPVAVKVFLQSHKHLYQNEKYIYSLPFIEHENLLKFYGVDERQNTEGFWQYMIVLSYVPKGSLFGYLQHNTIDWNTFCNMCLSTVKGVVHLHTDQRNVDKFKPTIAHRDLNSRNILVQNDLTCVIGDLGFAITTMGSKLIRNGQYEYAEQASLQDVGTLRYMAPELLDGAANLRQSEASLKQIDVYSLGLVLWELATRCKDLYHGGSVPDYQMPYQQEAGPQPTFEEMQILVSRNKVRPKFPEAWQSQNQAVCILKETMEECWDHDSEARLTAVCVEERILDMMALWAQDSKQKGTTPTITTTSNSFQISSEPERSHQETTTIVPVREETASTADFVDNSTASMVINSPPNGYITSRPSSWCNRPGMTTSGSTTETFVMMSPTEEEIVPPVKLLNVNLAKNNTVLPVHQGRNPTVERNTHKRSDEELSVSGNKLVYNNERSDVDIGARGPPLLDDLLHSFSDNLETSLVQNDVLGQHRNPPIPYLQNQVHDSVVRPKVANVPQAIHNFEQEKSHQSRFKNLVKVKDIGNKLPFFKKKGRHVHKKLSKNGQELATEESRLIPDQHVQNPNLFLEEASQSSSNWCNLGHESSTSPIQTEVKMRNGRPLVQPSAKKQSNVICMAEIGKAKVENPGPRSAILVTRPGGHSKSVSDLSPEREFTQFSSVTELHDVLYKRRRPNSLSLRGHNYKVPSPPKSNTCESFALLDKDLEEKGKLQREDSSEKIKKRVKTPVNVPQARLSLYDDRLMAHYILNSPEFTQQPAKGFKLLGDGMDTNFVITTEQSC</sequence>
<dbReference type="FunFam" id="1.10.510.10:FF:000487">
    <property type="entry name" value="Anti-Muellerian hormone type-2 receptor"/>
    <property type="match status" value="1"/>
</dbReference>
<dbReference type="PANTHER" id="PTHR23255">
    <property type="entry name" value="TRANSFORMING GROWTH FACTOR-BETA RECEPTOR TYPE I AND II"/>
    <property type="match status" value="1"/>
</dbReference>
<dbReference type="CDD" id="cd23533">
    <property type="entry name" value="TFP_LU_ECD_BMPR2_like"/>
    <property type="match status" value="1"/>
</dbReference>
<feature type="transmembrane region" description="Helical" evidence="18">
    <location>
        <begin position="314"/>
        <end position="335"/>
    </location>
</feature>
<evidence type="ECO:0000256" key="3">
    <source>
        <dbReference type="ARBA" id="ARBA00022527"/>
    </source>
</evidence>
<comment type="catalytic activity">
    <reaction evidence="17 18">
        <text>L-threonyl-[receptor-protein] + ATP = O-phospho-L-threonyl-[receptor-protein] + ADP + H(+)</text>
        <dbReference type="Rhea" id="RHEA:44880"/>
        <dbReference type="Rhea" id="RHEA-COMP:11024"/>
        <dbReference type="Rhea" id="RHEA-COMP:11025"/>
        <dbReference type="ChEBI" id="CHEBI:15378"/>
        <dbReference type="ChEBI" id="CHEBI:30013"/>
        <dbReference type="ChEBI" id="CHEBI:30616"/>
        <dbReference type="ChEBI" id="CHEBI:61977"/>
        <dbReference type="ChEBI" id="CHEBI:456216"/>
        <dbReference type="EC" id="2.7.11.30"/>
    </reaction>
</comment>
<comment type="cofactor">
    <cofactor evidence="18">
        <name>Mg(2+)</name>
        <dbReference type="ChEBI" id="CHEBI:18420"/>
    </cofactor>
    <cofactor evidence="18">
        <name>Mn(2+)</name>
        <dbReference type="ChEBI" id="CHEBI:29035"/>
    </cofactor>
</comment>
<gene>
    <name evidence="22" type="primary">LOC111125536</name>
</gene>
<proteinExistence type="inferred from homology"/>
<evidence type="ECO:0000256" key="16">
    <source>
        <dbReference type="ARBA" id="ARBA00047681"/>
    </source>
</evidence>
<keyword evidence="18" id="KW-0464">Manganese</keyword>
<evidence type="ECO:0000256" key="5">
    <source>
        <dbReference type="ARBA" id="ARBA00022692"/>
    </source>
</evidence>
<dbReference type="GO" id="GO:0005024">
    <property type="term" value="F:transforming growth factor beta receptor activity"/>
    <property type="evidence" value="ECO:0007669"/>
    <property type="project" value="TreeGrafter"/>
</dbReference>
<dbReference type="RefSeq" id="XP_022325168.1">
    <property type="nucleotide sequence ID" value="XM_022469460.1"/>
</dbReference>
<evidence type="ECO:0000313" key="21">
    <source>
        <dbReference type="Proteomes" id="UP000694844"/>
    </source>
</evidence>
<dbReference type="GO" id="GO:0005886">
    <property type="term" value="C:plasma membrane"/>
    <property type="evidence" value="ECO:0007669"/>
    <property type="project" value="TreeGrafter"/>
</dbReference>
<dbReference type="InterPro" id="IPR000333">
    <property type="entry name" value="TGFB_receptor"/>
</dbReference>
<dbReference type="OrthoDB" id="669224at2759"/>
<keyword evidence="12 18" id="KW-1133">Transmembrane helix</keyword>
<comment type="subcellular location">
    <subcellularLocation>
        <location evidence="1 18">Membrane</location>
        <topology evidence="1 18">Single-pass type I membrane protein</topology>
    </subcellularLocation>
</comment>
<protein>
    <recommendedName>
        <fullName evidence="18">Serine/threonine-protein kinase receptor</fullName>
        <ecNumber evidence="18">2.7.11.30</ecNumber>
    </recommendedName>
</protein>
<keyword evidence="5 18" id="KW-0812">Transmembrane</keyword>
<keyword evidence="8 18" id="KW-0547">Nucleotide-binding</keyword>
<dbReference type="Gene3D" id="3.30.200.20">
    <property type="entry name" value="Phosphorylase Kinase, domain 1"/>
    <property type="match status" value="1"/>
</dbReference>
<evidence type="ECO:0000256" key="10">
    <source>
        <dbReference type="ARBA" id="ARBA00022840"/>
    </source>
</evidence>
<evidence type="ECO:0000256" key="17">
    <source>
        <dbReference type="ARBA" id="ARBA00048773"/>
    </source>
</evidence>
<dbReference type="PROSITE" id="PS50011">
    <property type="entry name" value="PROTEIN_KINASE_DOM"/>
    <property type="match status" value="1"/>
</dbReference>
<dbReference type="PANTHER" id="PTHR23255:SF100">
    <property type="entry name" value="RECEPTOR PROTEIN SERINE_THREONINE KINASE"/>
    <property type="match status" value="1"/>
</dbReference>
<keyword evidence="9 18" id="KW-0418">Kinase</keyword>
<evidence type="ECO:0000256" key="13">
    <source>
        <dbReference type="ARBA" id="ARBA00023136"/>
    </source>
</evidence>
<dbReference type="Pfam" id="PF01064">
    <property type="entry name" value="Activin_recp"/>
    <property type="match status" value="1"/>
</dbReference>
<dbReference type="InterPro" id="IPR000472">
    <property type="entry name" value="Activin_recp"/>
</dbReference>
<comment type="catalytic activity">
    <reaction evidence="16">
        <text>L-seryl-[receptor-protein] + ATP = O-phospho-L-seryl-[receptor-protein] + ADP + H(+)</text>
        <dbReference type="Rhea" id="RHEA:18673"/>
        <dbReference type="Rhea" id="RHEA-COMP:11022"/>
        <dbReference type="Rhea" id="RHEA-COMP:11023"/>
        <dbReference type="ChEBI" id="CHEBI:15378"/>
        <dbReference type="ChEBI" id="CHEBI:29999"/>
        <dbReference type="ChEBI" id="CHEBI:30616"/>
        <dbReference type="ChEBI" id="CHEBI:83421"/>
        <dbReference type="ChEBI" id="CHEBI:456216"/>
        <dbReference type="EC" id="2.7.11.30"/>
    </reaction>
</comment>
<evidence type="ECO:0000313" key="22">
    <source>
        <dbReference type="RefSeq" id="XP_022325168.1"/>
    </source>
</evidence>
<feature type="transmembrane region" description="Helical" evidence="18">
    <location>
        <begin position="6"/>
        <end position="27"/>
    </location>
</feature>
<dbReference type="GO" id="GO:0030509">
    <property type="term" value="P:BMP signaling pathway"/>
    <property type="evidence" value="ECO:0007669"/>
    <property type="project" value="TreeGrafter"/>
</dbReference>
<keyword evidence="21" id="KW-1185">Reference proteome</keyword>
<feature type="domain" description="Protein kinase" evidence="20">
    <location>
        <begin position="365"/>
        <end position="672"/>
    </location>
</feature>
<evidence type="ECO:0000256" key="8">
    <source>
        <dbReference type="ARBA" id="ARBA00022741"/>
    </source>
</evidence>
<evidence type="ECO:0000256" key="19">
    <source>
        <dbReference type="SAM" id="MobiDB-lite"/>
    </source>
</evidence>
<keyword evidence="10 18" id="KW-0067">ATP-binding</keyword>
<dbReference type="CDD" id="cd14054">
    <property type="entry name" value="STKc_BMPR2_AMHR2"/>
    <property type="match status" value="1"/>
</dbReference>
<evidence type="ECO:0000256" key="18">
    <source>
        <dbReference type="RuleBase" id="RU361271"/>
    </source>
</evidence>
<evidence type="ECO:0000256" key="12">
    <source>
        <dbReference type="ARBA" id="ARBA00022989"/>
    </source>
</evidence>
<dbReference type="Proteomes" id="UP000694844">
    <property type="component" value="Chromosome 1"/>
</dbReference>
<name>A0A8B8DAV2_CRAVI</name>
<evidence type="ECO:0000256" key="14">
    <source>
        <dbReference type="ARBA" id="ARBA00023170"/>
    </source>
</evidence>
<dbReference type="AlphaFoldDB" id="A0A8B8DAV2"/>
<organism evidence="21 22">
    <name type="scientific">Crassostrea virginica</name>
    <name type="common">Eastern oyster</name>
    <dbReference type="NCBI Taxonomy" id="6565"/>
    <lineage>
        <taxon>Eukaryota</taxon>
        <taxon>Metazoa</taxon>
        <taxon>Spiralia</taxon>
        <taxon>Lophotrochozoa</taxon>
        <taxon>Mollusca</taxon>
        <taxon>Bivalvia</taxon>
        <taxon>Autobranchia</taxon>
        <taxon>Pteriomorphia</taxon>
        <taxon>Ostreida</taxon>
        <taxon>Ostreoidea</taxon>
        <taxon>Ostreidae</taxon>
        <taxon>Crassostrea</taxon>
    </lineage>
</organism>
<dbReference type="EC" id="2.7.11.30" evidence="18"/>
<evidence type="ECO:0000256" key="4">
    <source>
        <dbReference type="ARBA" id="ARBA00022679"/>
    </source>
</evidence>
<dbReference type="InterPro" id="IPR001245">
    <property type="entry name" value="Ser-Thr/Tyr_kinase_cat_dom"/>
</dbReference>
<keyword evidence="11 18" id="KW-0460">Magnesium</keyword>
<reference evidence="22" key="2">
    <citation type="submission" date="2025-08" db="UniProtKB">
        <authorList>
            <consortium name="RefSeq"/>
        </authorList>
    </citation>
    <scope>IDENTIFICATION</scope>
    <source>
        <tissue evidence="22">Whole sample</tissue>
    </source>
</reference>
<comment type="similarity">
    <text evidence="2 18">Belongs to the protein kinase superfamily. TKL Ser/Thr protein kinase family. TGFB receptor subfamily.</text>
</comment>
<reference evidence="21" key="1">
    <citation type="submission" date="2024-06" db="UniProtKB">
        <authorList>
            <consortium name="RefSeq"/>
        </authorList>
    </citation>
    <scope>NUCLEOTIDE SEQUENCE [LARGE SCALE GENOMIC DNA]</scope>
</reference>